<protein>
    <recommendedName>
        <fullName evidence="7">Post-GPI attachment to proteins factor 3</fullName>
    </recommendedName>
</protein>
<comment type="similarity">
    <text evidence="7">Belongs to the PGAP3 family.</text>
</comment>
<comment type="subcellular location">
    <subcellularLocation>
        <location evidence="1">Endomembrane system</location>
        <topology evidence="1">Multi-pass membrane protein</topology>
    </subcellularLocation>
    <subcellularLocation>
        <location evidence="7">Endoplasmic reticulum membrane</location>
        <topology evidence="7">Multi-pass membrane protein</topology>
    </subcellularLocation>
</comment>
<feature type="transmembrane region" description="Helical" evidence="7">
    <location>
        <begin position="208"/>
        <end position="228"/>
    </location>
</feature>
<dbReference type="InterPro" id="IPR007217">
    <property type="entry name" value="Per1-like"/>
</dbReference>
<dbReference type="PANTHER" id="PTHR13148">
    <property type="entry name" value="PER1-RELATED"/>
    <property type="match status" value="1"/>
</dbReference>
<keyword evidence="6 7" id="KW-0472">Membrane</keyword>
<dbReference type="PANTHER" id="PTHR13148:SF0">
    <property type="entry name" value="POST-GPI ATTACHMENT TO PROTEINS FACTOR 3"/>
    <property type="match status" value="1"/>
</dbReference>
<dbReference type="STRING" id="1353009.A0A1Y2IQ43"/>
<dbReference type="GO" id="GO:0016788">
    <property type="term" value="F:hydrolase activity, acting on ester bonds"/>
    <property type="evidence" value="ECO:0007669"/>
    <property type="project" value="TreeGrafter"/>
</dbReference>
<feature type="transmembrane region" description="Helical" evidence="7">
    <location>
        <begin position="95"/>
        <end position="116"/>
    </location>
</feature>
<keyword evidence="3 7" id="KW-0812">Transmembrane</keyword>
<keyword evidence="4 7" id="KW-0732">Signal</keyword>
<dbReference type="Proteomes" id="UP000193067">
    <property type="component" value="Unassembled WGS sequence"/>
</dbReference>
<evidence type="ECO:0000256" key="6">
    <source>
        <dbReference type="ARBA" id="ARBA00023136"/>
    </source>
</evidence>
<evidence type="ECO:0000256" key="7">
    <source>
        <dbReference type="RuleBase" id="RU365066"/>
    </source>
</evidence>
<feature type="chain" id="PRO_5016480037" description="Post-GPI attachment to proteins factor 3" evidence="7">
    <location>
        <begin position="23"/>
        <end position="351"/>
    </location>
</feature>
<accession>A0A1Y2IQ43</accession>
<reference evidence="8 9" key="1">
    <citation type="journal article" date="2015" name="Biotechnol. Biofuels">
        <title>Enhanced degradation of softwood versus hardwood by the white-rot fungus Pycnoporus coccineus.</title>
        <authorList>
            <person name="Couturier M."/>
            <person name="Navarro D."/>
            <person name="Chevret D."/>
            <person name="Henrissat B."/>
            <person name="Piumi F."/>
            <person name="Ruiz-Duenas F.J."/>
            <person name="Martinez A.T."/>
            <person name="Grigoriev I.V."/>
            <person name="Riley R."/>
            <person name="Lipzen A."/>
            <person name="Berrin J.G."/>
            <person name="Master E.R."/>
            <person name="Rosso M.N."/>
        </authorList>
    </citation>
    <scope>NUCLEOTIDE SEQUENCE [LARGE SCALE GENOMIC DNA]</scope>
    <source>
        <strain evidence="8 9">BRFM310</strain>
    </source>
</reference>
<feature type="transmembrane region" description="Helical" evidence="7">
    <location>
        <begin position="240"/>
        <end position="260"/>
    </location>
</feature>
<evidence type="ECO:0000256" key="5">
    <source>
        <dbReference type="ARBA" id="ARBA00022989"/>
    </source>
</evidence>
<dbReference type="Pfam" id="PF04080">
    <property type="entry name" value="Per1"/>
    <property type="match status" value="1"/>
</dbReference>
<dbReference type="AlphaFoldDB" id="A0A1Y2IQ43"/>
<feature type="transmembrane region" description="Helical" evidence="7">
    <location>
        <begin position="137"/>
        <end position="156"/>
    </location>
</feature>
<dbReference type="OrthoDB" id="419770at2759"/>
<evidence type="ECO:0000256" key="2">
    <source>
        <dbReference type="ARBA" id="ARBA00022502"/>
    </source>
</evidence>
<keyword evidence="2 7" id="KW-0337">GPI-anchor biosynthesis</keyword>
<evidence type="ECO:0000256" key="4">
    <source>
        <dbReference type="ARBA" id="ARBA00022729"/>
    </source>
</evidence>
<comment type="function">
    <text evidence="7">Involved in the lipid remodeling steps of GPI-anchor maturation.</text>
</comment>
<keyword evidence="7" id="KW-0256">Endoplasmic reticulum</keyword>
<sequence length="351" mass="39837">MLTTRNLLLLALSLALIATTQASSGDRAEDFRGCVSICESRTCEGSLSKLSLPLALRLTGWTCTDDCKYECMHLITDRAIEHGTRVQQYYGKWPFWRFMGMQEPASVLFSVFNFVAHAAGARKLQAKVPDGHPMKRYYTLFAFVSMNAWVWSSVFHTRDLPTTEKLDYFSAAAAILYALYYTVIRLFHLYPTETSRLTAVPWSSSKSAALVAWTVVCACAFLIHVSYLTLLPRFDYTYNMAFNLVVGLAHNLLWLCYSLPPRLSIIRRYSGRPRSYRPAHAAKPAIFALLTTAATALELFDFPPWRRIIDAHSLWHLATAPIAIYWYDFLVEDACDDGWRLQKGITARPIA</sequence>
<dbReference type="EMBL" id="KZ084107">
    <property type="protein sequence ID" value="OSD02082.1"/>
    <property type="molecule type" value="Genomic_DNA"/>
</dbReference>
<organism evidence="8 9">
    <name type="scientific">Trametes coccinea (strain BRFM310)</name>
    <name type="common">Pycnoporus coccineus</name>
    <dbReference type="NCBI Taxonomy" id="1353009"/>
    <lineage>
        <taxon>Eukaryota</taxon>
        <taxon>Fungi</taxon>
        <taxon>Dikarya</taxon>
        <taxon>Basidiomycota</taxon>
        <taxon>Agaricomycotina</taxon>
        <taxon>Agaricomycetes</taxon>
        <taxon>Polyporales</taxon>
        <taxon>Polyporaceae</taxon>
        <taxon>Trametes</taxon>
    </lineage>
</organism>
<dbReference type="GO" id="GO:0006506">
    <property type="term" value="P:GPI anchor biosynthetic process"/>
    <property type="evidence" value="ECO:0007669"/>
    <property type="project" value="UniProtKB-KW"/>
</dbReference>
<evidence type="ECO:0000256" key="1">
    <source>
        <dbReference type="ARBA" id="ARBA00004127"/>
    </source>
</evidence>
<name>A0A1Y2IQ43_TRAC3</name>
<feature type="transmembrane region" description="Helical" evidence="7">
    <location>
        <begin position="168"/>
        <end position="187"/>
    </location>
</feature>
<keyword evidence="9" id="KW-1185">Reference proteome</keyword>
<dbReference type="GO" id="GO:0005789">
    <property type="term" value="C:endoplasmic reticulum membrane"/>
    <property type="evidence" value="ECO:0007669"/>
    <property type="project" value="UniProtKB-SubCell"/>
</dbReference>
<proteinExistence type="inferred from homology"/>
<comment type="caution">
    <text evidence="7">Lacks conserved residue(s) required for the propagation of feature annotation.</text>
</comment>
<evidence type="ECO:0000313" key="9">
    <source>
        <dbReference type="Proteomes" id="UP000193067"/>
    </source>
</evidence>
<gene>
    <name evidence="8" type="ORF">PYCCODRAFT_1445283</name>
</gene>
<evidence type="ECO:0000256" key="3">
    <source>
        <dbReference type="ARBA" id="ARBA00022692"/>
    </source>
</evidence>
<keyword evidence="5 7" id="KW-1133">Transmembrane helix</keyword>
<feature type="signal peptide" evidence="7">
    <location>
        <begin position="1"/>
        <end position="22"/>
    </location>
</feature>
<evidence type="ECO:0000313" key="8">
    <source>
        <dbReference type="EMBL" id="OSD02082.1"/>
    </source>
</evidence>